<comment type="caution">
    <text evidence="3">The sequence shown here is derived from an EMBL/GenBank/DDBJ whole genome shotgun (WGS) entry which is preliminary data.</text>
</comment>
<evidence type="ECO:0000259" key="2">
    <source>
        <dbReference type="Pfam" id="PF00125"/>
    </source>
</evidence>
<evidence type="ECO:0000256" key="1">
    <source>
        <dbReference type="SAM" id="MobiDB-lite"/>
    </source>
</evidence>
<dbReference type="InterPro" id="IPR009072">
    <property type="entry name" value="Histone-fold"/>
</dbReference>
<sequence length="130" mass="14194">MAATKNIQDKADPKATAEVDDENKSLKKKKHSKVMESSTLYKSSVKRLVRERLKDNYTISSASVTILASIAFDFFQTIGTSAGHLAKSVNKQTLGAAEIKGAIRLELGGKELSNNIIVDIDTAMKKQPKK</sequence>
<feature type="region of interest" description="Disordered" evidence="1">
    <location>
        <begin position="1"/>
        <end position="33"/>
    </location>
</feature>
<keyword evidence="4" id="KW-1185">Reference proteome</keyword>
<dbReference type="GO" id="GO:0046982">
    <property type="term" value="F:protein heterodimerization activity"/>
    <property type="evidence" value="ECO:0007669"/>
    <property type="project" value="InterPro"/>
</dbReference>
<feature type="compositionally biased region" description="Basic and acidic residues" evidence="1">
    <location>
        <begin position="7"/>
        <end position="25"/>
    </location>
</feature>
<dbReference type="Proteomes" id="UP000051530">
    <property type="component" value="Unassembled WGS sequence"/>
</dbReference>
<feature type="domain" description="Core Histone H2A/H2B/H3" evidence="2">
    <location>
        <begin position="24"/>
        <end position="105"/>
    </location>
</feature>
<evidence type="ECO:0000313" key="3">
    <source>
        <dbReference type="EMBL" id="KRH92416.1"/>
    </source>
</evidence>
<dbReference type="OrthoDB" id="2192075at2759"/>
<gene>
    <name evidence="3" type="ORF">M153_6252000291</name>
</gene>
<dbReference type="SUPFAM" id="SSF47113">
    <property type="entry name" value="Histone-fold"/>
    <property type="match status" value="1"/>
</dbReference>
<dbReference type="InterPro" id="IPR007125">
    <property type="entry name" value="H2A/H2B/H3"/>
</dbReference>
<dbReference type="Gene3D" id="1.10.20.10">
    <property type="entry name" value="Histone, subunit A"/>
    <property type="match status" value="1"/>
</dbReference>
<dbReference type="Pfam" id="PF00125">
    <property type="entry name" value="Histone"/>
    <property type="match status" value="1"/>
</dbReference>
<dbReference type="EMBL" id="LGUB01000941">
    <property type="protein sequence ID" value="KRH92416.1"/>
    <property type="molecule type" value="Genomic_DNA"/>
</dbReference>
<dbReference type="AlphaFoldDB" id="A0A0R0M104"/>
<dbReference type="VEuPathDB" id="MicrosporidiaDB:M153_6252000291"/>
<protein>
    <submittedName>
        <fullName evidence="3">Histone H2B</fullName>
    </submittedName>
</protein>
<dbReference type="GO" id="GO:0003677">
    <property type="term" value="F:DNA binding"/>
    <property type="evidence" value="ECO:0007669"/>
    <property type="project" value="InterPro"/>
</dbReference>
<organism evidence="3 4">
    <name type="scientific">Pseudoloma neurophilia</name>
    <dbReference type="NCBI Taxonomy" id="146866"/>
    <lineage>
        <taxon>Eukaryota</taxon>
        <taxon>Fungi</taxon>
        <taxon>Fungi incertae sedis</taxon>
        <taxon>Microsporidia</taxon>
        <taxon>Pseudoloma</taxon>
    </lineage>
</organism>
<reference evidence="3 4" key="1">
    <citation type="submission" date="2015-07" db="EMBL/GenBank/DDBJ databases">
        <title>The genome of Pseudoloma neurophilia, a relevant intracellular parasite of the zebrafish.</title>
        <authorList>
            <person name="Ndikumana S."/>
            <person name="Pelin A."/>
            <person name="Sanders J."/>
            <person name="Corradi N."/>
        </authorList>
    </citation>
    <scope>NUCLEOTIDE SEQUENCE [LARGE SCALE GENOMIC DNA]</scope>
    <source>
        <strain evidence="3 4">MK1</strain>
    </source>
</reference>
<accession>A0A0R0M104</accession>
<proteinExistence type="predicted"/>
<evidence type="ECO:0000313" key="4">
    <source>
        <dbReference type="Proteomes" id="UP000051530"/>
    </source>
</evidence>
<name>A0A0R0M104_9MICR</name>